<dbReference type="RefSeq" id="XP_047762925.1">
    <property type="nucleotide sequence ID" value="XM_047906442.1"/>
</dbReference>
<reference evidence="5" key="2">
    <citation type="journal article" date="2022" name="Microb. Genom.">
        <title>A chromosome-scale genome assembly of the tomato pathogen Cladosporium fulvum reveals a compartmentalized genome architecture and the presence of a dispensable chromosome.</title>
        <authorList>
            <person name="Zaccaron A.Z."/>
            <person name="Chen L.H."/>
            <person name="Samaras A."/>
            <person name="Stergiopoulos I."/>
        </authorList>
    </citation>
    <scope>NUCLEOTIDE SEQUENCE</scope>
    <source>
        <strain evidence="5">Race5_Kim</strain>
    </source>
</reference>
<evidence type="ECO:0000313" key="6">
    <source>
        <dbReference type="Proteomes" id="UP000756132"/>
    </source>
</evidence>
<dbReference type="EMBL" id="CP090168">
    <property type="protein sequence ID" value="UJO18559.1"/>
    <property type="molecule type" value="Genomic_DNA"/>
</dbReference>
<feature type="domain" description="PcRGLX/YetA-like N-terminal RIFT barrel" evidence="2">
    <location>
        <begin position="29"/>
        <end position="105"/>
    </location>
</feature>
<feature type="domain" description="PcRGLX/YetA-like C-terminal alpha/alpha toroid" evidence="4">
    <location>
        <begin position="488"/>
        <end position="907"/>
    </location>
</feature>
<name>A0A9Q8LJC2_PASFU</name>
<accession>A0A9Q8LJC2</accession>
<dbReference type="Proteomes" id="UP000756132">
    <property type="component" value="Chromosome 6"/>
</dbReference>
<dbReference type="AlphaFoldDB" id="A0A9Q8LJC2"/>
<keyword evidence="6" id="KW-1185">Reference proteome</keyword>
<dbReference type="InterPro" id="IPR048330">
    <property type="entry name" value="PcRGLX/YetA_2nd"/>
</dbReference>
<dbReference type="Pfam" id="PF19501">
    <property type="entry name" value="PcRGLX_1st"/>
    <property type="match status" value="1"/>
</dbReference>
<evidence type="ECO:0000259" key="4">
    <source>
        <dbReference type="Pfam" id="PF21346"/>
    </source>
</evidence>
<organism evidence="5 6">
    <name type="scientific">Passalora fulva</name>
    <name type="common">Tomato leaf mold</name>
    <name type="synonym">Cladosporium fulvum</name>
    <dbReference type="NCBI Taxonomy" id="5499"/>
    <lineage>
        <taxon>Eukaryota</taxon>
        <taxon>Fungi</taxon>
        <taxon>Dikarya</taxon>
        <taxon>Ascomycota</taxon>
        <taxon>Pezizomycotina</taxon>
        <taxon>Dothideomycetes</taxon>
        <taxon>Dothideomycetidae</taxon>
        <taxon>Mycosphaerellales</taxon>
        <taxon>Mycosphaerellaceae</taxon>
        <taxon>Fulvia</taxon>
    </lineage>
</organism>
<feature type="signal peptide" evidence="1">
    <location>
        <begin position="1"/>
        <end position="19"/>
    </location>
</feature>
<dbReference type="Pfam" id="PF21345">
    <property type="entry name" value="PcRGLX_2nd"/>
    <property type="match status" value="1"/>
</dbReference>
<dbReference type="PANTHER" id="PTHR40081:SF1">
    <property type="entry name" value="TAT PATHWAY SIGNAL SEQUENCE DOMAIN PROTEIN"/>
    <property type="match status" value="1"/>
</dbReference>
<keyword evidence="1" id="KW-0732">Signal</keyword>
<dbReference type="InterPro" id="IPR045793">
    <property type="entry name" value="PcRGLX/YetA-like"/>
</dbReference>
<evidence type="ECO:0000259" key="3">
    <source>
        <dbReference type="Pfam" id="PF21345"/>
    </source>
</evidence>
<dbReference type="InterPro" id="IPR048331">
    <property type="entry name" value="PcRGLX/YetA_3rd"/>
</dbReference>
<protein>
    <submittedName>
        <fullName evidence="5">Uncharacterized protein</fullName>
    </submittedName>
</protein>
<dbReference type="KEGG" id="ffu:CLAFUR5_07294"/>
<dbReference type="OMA" id="MDLRFYH"/>
<evidence type="ECO:0000256" key="1">
    <source>
        <dbReference type="SAM" id="SignalP"/>
    </source>
</evidence>
<dbReference type="Pfam" id="PF21346">
    <property type="entry name" value="PcRGLX_3rd"/>
    <property type="match status" value="1"/>
</dbReference>
<sequence>MRTTSPFIAACAAIGAVQAAPFSNSSSQSVNLHWIGPTPAYSSGTTFGLPWSKGQFYPNSTTFGLSSGGGLQSWGTAYWADGSYKWTAHAIPEADEVLEEYTVTASTGASASSSSGISVDDSGGEITIDTGKVTATFPTLGNVVLREIRTAAGKTVGQNGKLVLHSQSGVDNDVADRGNTSIQYFDFESAIDNVTVSKDNSARALVTVRGKHHTNGDHIDWLPFILRFYLYANSDAIRTVHTLVYDGNSTTDFIGGIGVRFEVPLADEEFYNRHVRLAGVDGGLLSEAVQGLTGLRRDPGAVVRTAQFEGEATPSEDTWDTRVSSRLHWIPTWSDYSLTQLSPDGFNLKKRTKAGQSWVKIPGNTRADGLAYLGGATQGGLAVGLRDFWKHYPTGLDIRNAATDTGEITVWIYSPDAGPQDLRPYHDGLGQENYEDQLDALEITYEDWEPGFDTPYGIAKTHELFIYAFDETPTRDRLSTLTEHTNNPPVLYAEPAYIAETKALGNYWAPPSSNASEAALLIEIHLDFLAKFYQDQVEQRRWYGILDFGDFMHTYDPDRHQWRYDVGGYAWDNSELSPDLFFWNYFLRTGREDLYRFSEHQVRHNSEVDVYHIGAWKGLGTRHGVQHWSDSAKQARISTAQYRKIFYFVSGGDERVGELVEETLDTDLTYAVLDPVRKVREDGWTPSPGQDVTIGLGTDWSGLAASWLIEWERRGPRWEEAKTKLTNTIIGIANLTNGFVTGSGLYNPNDGTLSPPPTDPNNTGIVAVSHLSGVFGLMEVVAELIEHYGDDLPDGFEQAWLDYCYYYRAPRAEQTARYGDSWNLILRQGHSRLLAYAYSRTGNASLAERAVSEFRADGFNETNVPWTTERLNGSEVLAPVDEAAWISTNDAANFGLAAIVNLALIPEFL</sequence>
<gene>
    <name evidence="5" type="ORF">CLAFUR5_07294</name>
</gene>
<feature type="domain" description="PcRGLX/YetA-like central beta-sandwich" evidence="3">
    <location>
        <begin position="117"/>
        <end position="482"/>
    </location>
</feature>
<evidence type="ECO:0000259" key="2">
    <source>
        <dbReference type="Pfam" id="PF19501"/>
    </source>
</evidence>
<dbReference type="GeneID" id="71987172"/>
<reference evidence="5" key="1">
    <citation type="submission" date="2021-12" db="EMBL/GenBank/DDBJ databases">
        <authorList>
            <person name="Zaccaron A."/>
            <person name="Stergiopoulos I."/>
        </authorList>
    </citation>
    <scope>NUCLEOTIDE SEQUENCE</scope>
    <source>
        <strain evidence="5">Race5_Kim</strain>
    </source>
</reference>
<proteinExistence type="predicted"/>
<dbReference type="PANTHER" id="PTHR40081">
    <property type="entry name" value="CONCANAVALIN A-LIKE LECTIN/GLUCANASE"/>
    <property type="match status" value="1"/>
</dbReference>
<feature type="chain" id="PRO_5040174185" evidence="1">
    <location>
        <begin position="20"/>
        <end position="909"/>
    </location>
</feature>
<dbReference type="InterPro" id="IPR048329">
    <property type="entry name" value="PcRGLX_1st"/>
</dbReference>
<evidence type="ECO:0000313" key="5">
    <source>
        <dbReference type="EMBL" id="UJO18559.1"/>
    </source>
</evidence>
<dbReference type="OrthoDB" id="4798501at2759"/>